<dbReference type="FunFam" id="1.10.10.60:FF:000020">
    <property type="entry name" value="Ceramide synthase 5"/>
    <property type="match status" value="1"/>
</dbReference>
<evidence type="ECO:0000256" key="5">
    <source>
        <dbReference type="ARBA" id="ARBA00023155"/>
    </source>
</evidence>
<dbReference type="CDD" id="cd00086">
    <property type="entry name" value="homeodomain"/>
    <property type="match status" value="1"/>
</dbReference>
<dbReference type="InterPro" id="IPR017970">
    <property type="entry name" value="Homeobox_CS"/>
</dbReference>
<evidence type="ECO:0000256" key="6">
    <source>
        <dbReference type="ARBA" id="ARBA00023242"/>
    </source>
</evidence>
<evidence type="ECO:0000256" key="9">
    <source>
        <dbReference type="SAM" id="MobiDB-lite"/>
    </source>
</evidence>
<keyword evidence="6 7" id="KW-0539">Nucleus</keyword>
<name>A0AAD7XX88_9FUNG</name>
<feature type="domain" description="Homeobox" evidence="10">
    <location>
        <begin position="5"/>
        <end position="65"/>
    </location>
</feature>
<dbReference type="PANTHER" id="PTHR24324:SF5">
    <property type="entry name" value="HEMATOPOIETICALLY-EXPRESSED HOMEOBOX PROTEIN HHEX"/>
    <property type="match status" value="1"/>
</dbReference>
<feature type="DNA-binding region" description="Homeobox" evidence="7">
    <location>
        <begin position="7"/>
        <end position="66"/>
    </location>
</feature>
<evidence type="ECO:0000256" key="2">
    <source>
        <dbReference type="ARBA" id="ARBA00004127"/>
    </source>
</evidence>
<dbReference type="SMART" id="SM00389">
    <property type="entry name" value="HOX"/>
    <property type="match status" value="1"/>
</dbReference>
<dbReference type="Proteomes" id="UP001234581">
    <property type="component" value="Unassembled WGS sequence"/>
</dbReference>
<dbReference type="InterPro" id="IPR057939">
    <property type="entry name" value="TRF2_HOY1_PH"/>
</dbReference>
<keyword evidence="5 7" id="KW-0371">Homeobox</keyword>
<dbReference type="PROSITE" id="PS50071">
    <property type="entry name" value="HOMEOBOX_2"/>
    <property type="match status" value="1"/>
</dbReference>
<accession>A0AAD7XX88</accession>
<dbReference type="GeneID" id="83215616"/>
<dbReference type="GO" id="GO:0030154">
    <property type="term" value="P:cell differentiation"/>
    <property type="evidence" value="ECO:0007669"/>
    <property type="project" value="TreeGrafter"/>
</dbReference>
<evidence type="ECO:0000259" key="10">
    <source>
        <dbReference type="PROSITE" id="PS50071"/>
    </source>
</evidence>
<proteinExistence type="predicted"/>
<dbReference type="InterPro" id="IPR001356">
    <property type="entry name" value="HD"/>
</dbReference>
<evidence type="ECO:0000313" key="11">
    <source>
        <dbReference type="EMBL" id="KAJ8656196.1"/>
    </source>
</evidence>
<reference evidence="11 12" key="1">
    <citation type="submission" date="2023-03" db="EMBL/GenBank/DDBJ databases">
        <title>Genome sequence of Lichtheimia ornata CBS 291.66.</title>
        <authorList>
            <person name="Mohabir J.T."/>
            <person name="Shea T.P."/>
            <person name="Kurbessoian T."/>
            <person name="Berby B."/>
            <person name="Fontaine J."/>
            <person name="Livny J."/>
            <person name="Gnirke A."/>
            <person name="Stajich J.E."/>
            <person name="Cuomo C.A."/>
        </authorList>
    </citation>
    <scope>NUCLEOTIDE SEQUENCE [LARGE SCALE GENOMIC DNA]</scope>
    <source>
        <strain evidence="11">CBS 291.66</strain>
    </source>
</reference>
<dbReference type="RefSeq" id="XP_058341109.1">
    <property type="nucleotide sequence ID" value="XM_058488216.1"/>
</dbReference>
<evidence type="ECO:0000256" key="8">
    <source>
        <dbReference type="RuleBase" id="RU000682"/>
    </source>
</evidence>
<dbReference type="PROSITE" id="PS00027">
    <property type="entry name" value="HOMEOBOX_1"/>
    <property type="match status" value="1"/>
</dbReference>
<keyword evidence="12" id="KW-1185">Reference proteome</keyword>
<protein>
    <recommendedName>
        <fullName evidence="10">Homeobox domain-containing protein</fullName>
    </recommendedName>
</protein>
<dbReference type="AlphaFoldDB" id="A0AAD7XX88"/>
<evidence type="ECO:0000256" key="4">
    <source>
        <dbReference type="ARBA" id="ARBA00023125"/>
    </source>
</evidence>
<dbReference type="Gene3D" id="1.10.10.60">
    <property type="entry name" value="Homeodomain-like"/>
    <property type="match status" value="1"/>
</dbReference>
<evidence type="ECO:0000313" key="12">
    <source>
        <dbReference type="Proteomes" id="UP001234581"/>
    </source>
</evidence>
<dbReference type="PANTHER" id="PTHR24324">
    <property type="entry name" value="HOMEOBOX PROTEIN HHEX"/>
    <property type="match status" value="1"/>
</dbReference>
<dbReference type="GO" id="GO:0000978">
    <property type="term" value="F:RNA polymerase II cis-regulatory region sequence-specific DNA binding"/>
    <property type="evidence" value="ECO:0007669"/>
    <property type="project" value="TreeGrafter"/>
</dbReference>
<organism evidence="11 12">
    <name type="scientific">Lichtheimia ornata</name>
    <dbReference type="NCBI Taxonomy" id="688661"/>
    <lineage>
        <taxon>Eukaryota</taxon>
        <taxon>Fungi</taxon>
        <taxon>Fungi incertae sedis</taxon>
        <taxon>Mucoromycota</taxon>
        <taxon>Mucoromycotina</taxon>
        <taxon>Mucoromycetes</taxon>
        <taxon>Mucorales</taxon>
        <taxon>Lichtheimiaceae</taxon>
        <taxon>Lichtheimia</taxon>
    </lineage>
</organism>
<comment type="subcellular location">
    <subcellularLocation>
        <location evidence="2">Endomembrane system</location>
        <topology evidence="2">Multi-pass membrane protein</topology>
    </subcellularLocation>
    <subcellularLocation>
        <location evidence="3">Endoplasmic reticulum membrane</location>
    </subcellularLocation>
    <subcellularLocation>
        <location evidence="1 7 8">Nucleus</location>
    </subcellularLocation>
</comment>
<dbReference type="InterPro" id="IPR051000">
    <property type="entry name" value="Homeobox_DNA-bind_prot"/>
</dbReference>
<dbReference type="GO" id="GO:0005789">
    <property type="term" value="C:endoplasmic reticulum membrane"/>
    <property type="evidence" value="ECO:0007669"/>
    <property type="project" value="UniProtKB-SubCell"/>
</dbReference>
<evidence type="ECO:0000256" key="1">
    <source>
        <dbReference type="ARBA" id="ARBA00004123"/>
    </source>
</evidence>
<dbReference type="GO" id="GO:0005634">
    <property type="term" value="C:nucleus"/>
    <property type="evidence" value="ECO:0007669"/>
    <property type="project" value="UniProtKB-SubCell"/>
</dbReference>
<feature type="compositionally biased region" description="Pro residues" evidence="9">
    <location>
        <begin position="120"/>
        <end position="135"/>
    </location>
</feature>
<gene>
    <name evidence="11" type="ORF">O0I10_008209</name>
</gene>
<feature type="region of interest" description="Disordered" evidence="9">
    <location>
        <begin position="117"/>
        <end position="168"/>
    </location>
</feature>
<dbReference type="InterPro" id="IPR000047">
    <property type="entry name" value="HTH_motif"/>
</dbReference>
<evidence type="ECO:0000256" key="7">
    <source>
        <dbReference type="PROSITE-ProRule" id="PRU00108"/>
    </source>
</evidence>
<dbReference type="EMBL" id="JARTCD010000042">
    <property type="protein sequence ID" value="KAJ8656196.1"/>
    <property type="molecule type" value="Genomic_DNA"/>
</dbReference>
<sequence length="322" mass="37119">MTIQQQQPRKRTRTSPNQLAVLERTFTSYPSPSGRLREQLSKQLGMTERSIQIWFQNRRAKEKNIARRTSIAQTRILRMQQWAASAATTACQMQDTYDAPIYYYYYYYYYNQQQQQPTSKFPPAPPPPPPPPPPASMVRAQSADYNRSPPHQEELPTNRSRGATMPPLSNMGGWSDFSTLLVQHQFSADTLEIGTWKRMVMLPNDIHCFCDLVERQLTWVIQDGPLSFKMIFALDSVQSIQLQQLSDDRMEIKLTLQAPEAIAFYMNGANGWTQCRDFSQDKQATLVPVHRLEGPAVVLWAEWQGFLQTLPEDDPLHSKVFL</sequence>
<dbReference type="GO" id="GO:0000981">
    <property type="term" value="F:DNA-binding transcription factor activity, RNA polymerase II-specific"/>
    <property type="evidence" value="ECO:0007669"/>
    <property type="project" value="InterPro"/>
</dbReference>
<dbReference type="InterPro" id="IPR009057">
    <property type="entry name" value="Homeodomain-like_sf"/>
</dbReference>
<comment type="caution">
    <text evidence="11">The sequence shown here is derived from an EMBL/GenBank/DDBJ whole genome shotgun (WGS) entry which is preliminary data.</text>
</comment>
<keyword evidence="4 7" id="KW-0238">DNA-binding</keyword>
<dbReference type="SUPFAM" id="SSF46689">
    <property type="entry name" value="Homeodomain-like"/>
    <property type="match status" value="1"/>
</dbReference>
<dbReference type="Pfam" id="PF24818">
    <property type="entry name" value="PH_TRF2_HOY1"/>
    <property type="match status" value="1"/>
</dbReference>
<evidence type="ECO:0000256" key="3">
    <source>
        <dbReference type="ARBA" id="ARBA00004586"/>
    </source>
</evidence>
<dbReference type="PRINTS" id="PR00031">
    <property type="entry name" value="HTHREPRESSR"/>
</dbReference>
<dbReference type="Pfam" id="PF00046">
    <property type="entry name" value="Homeodomain"/>
    <property type="match status" value="1"/>
</dbReference>